<dbReference type="AlphaFoldDB" id="A0AAW4BAQ4"/>
<evidence type="ECO:0000313" key="3">
    <source>
        <dbReference type="Proteomes" id="UP000786185"/>
    </source>
</evidence>
<feature type="chain" id="PRO_5043980392" evidence="1">
    <location>
        <begin position="22"/>
        <end position="126"/>
    </location>
</feature>
<accession>A0AAW4BAQ4</accession>
<feature type="signal peptide" evidence="1">
    <location>
        <begin position="1"/>
        <end position="21"/>
    </location>
</feature>
<evidence type="ECO:0000256" key="1">
    <source>
        <dbReference type="SAM" id="SignalP"/>
    </source>
</evidence>
<dbReference type="Proteomes" id="UP000786185">
    <property type="component" value="Unassembled WGS sequence"/>
</dbReference>
<comment type="caution">
    <text evidence="2">The sequence shown here is derived from an EMBL/GenBank/DDBJ whole genome shotgun (WGS) entry which is preliminary data.</text>
</comment>
<evidence type="ECO:0000313" key="2">
    <source>
        <dbReference type="EMBL" id="MBF4435382.1"/>
    </source>
</evidence>
<proteinExistence type="predicted"/>
<sequence length="126" mass="14443">MKNYIPNLVLLSTMMSLVSSAQGQCVDYVDKLQLFYVNGMFTSPEGAGSNRDALDRFQDKHLGQYEKYRNVQVAEVAFHKMTEEQKRADEGRLLENFILGHIGSSTLWYIKLTQTGDMLYISHTQK</sequence>
<gene>
    <name evidence="2" type="ORF">ERJ77_12815</name>
</gene>
<keyword evidence="1" id="KW-0732">Signal</keyword>
<organism evidence="2 3">
    <name type="scientific">Vibrio anguillarum</name>
    <name type="common">Listonella anguillarum</name>
    <dbReference type="NCBI Taxonomy" id="55601"/>
    <lineage>
        <taxon>Bacteria</taxon>
        <taxon>Pseudomonadati</taxon>
        <taxon>Pseudomonadota</taxon>
        <taxon>Gammaproteobacteria</taxon>
        <taxon>Vibrionales</taxon>
        <taxon>Vibrionaceae</taxon>
        <taxon>Vibrio</taxon>
    </lineage>
</organism>
<dbReference type="EMBL" id="SCLC01000008">
    <property type="protein sequence ID" value="MBF4435382.1"/>
    <property type="molecule type" value="Genomic_DNA"/>
</dbReference>
<name>A0AAW4BAQ4_VIBAN</name>
<reference evidence="2" key="1">
    <citation type="journal article" date="2021" name="PeerJ">
        <title>Analysis of 44 Vibrio anguillarum genomes reveals high genetic diversity.</title>
        <authorList>
            <person name="Hansen M.J."/>
            <person name="Dalsgaard I."/>
        </authorList>
    </citation>
    <scope>NUCLEOTIDE SEQUENCE</scope>
    <source>
        <strain evidence="2">850617-1/1</strain>
    </source>
</reference>
<protein>
    <submittedName>
        <fullName evidence="2">Uncharacterized protein</fullName>
    </submittedName>
</protein>